<dbReference type="Pfam" id="PF13727">
    <property type="entry name" value="CoA_binding_3"/>
    <property type="match status" value="1"/>
</dbReference>
<dbReference type="PANTHER" id="PTHR22926">
    <property type="entry name" value="PHOSPHO-N-ACETYLMURAMOYL-PENTAPEPTIDE-TRANSFERASE"/>
    <property type="match status" value="1"/>
</dbReference>
<dbReference type="Pfam" id="PF00953">
    <property type="entry name" value="Glycos_transf_4"/>
    <property type="match status" value="1"/>
</dbReference>
<reference evidence="9 10" key="1">
    <citation type="journal article" date="2019" name="Nat. Microbiol.">
        <title>Mediterranean grassland soil C-N compound turnover is dependent on rainfall and depth, and is mediated by genomically divergent microorganisms.</title>
        <authorList>
            <person name="Diamond S."/>
            <person name="Andeer P.F."/>
            <person name="Li Z."/>
            <person name="Crits-Christoph A."/>
            <person name="Burstein D."/>
            <person name="Anantharaman K."/>
            <person name="Lane K.R."/>
            <person name="Thomas B.C."/>
            <person name="Pan C."/>
            <person name="Northen T.R."/>
            <person name="Banfield J.F."/>
        </authorList>
    </citation>
    <scope>NUCLEOTIDE SEQUENCE [LARGE SCALE GENOMIC DNA]</scope>
    <source>
        <strain evidence="9">NP_8</strain>
    </source>
</reference>
<sequence length="585" mass="63046">MLTMIIAPFLVALALSLVLVPICRVAAIRFGRVARPREDRWNRRPVAMFGGVGIALVCFSCAALFGVARESPVLVTTCAAIFLTGLVDDVLSLKPSTKLIAQIALASVLVFFGYRLNWLQSMTLDSLLTLFWIVGLTNAFNLLDNMDGLCAGIAVIVGSALLIDLLPGATGTHAYAAVGYLAILLGATGGFLVYNLHPASIFMGDSGSLLLGFSFAAVTLSSGRAAPGRSDVLSIVAAPVLVLLIPIFDTTLVTLSRWISGRRASQGGRDHSSHRLVAIGLSERRAVALLWLLAAIGGGIGVALDYLNKGWSLLAALAFLAAMVLFAAYLAGIRVYDETDARVKRGAFTPIVVDFMYKRRVAEVLLDSFLVTVCYYAAYRLRFEDPYEFNKNFSMFISTLPVVLAAQLVAFFVVGVYRGVWRQFGMMDTLVVARGVFFGAVTALVTILVIQELYGFFAYSRTVFVIYGVLVLMAVTLSRASFRIVGEFLQRQRRSGSRVVIYGAGDAAGLVIRELLARDAGDVRLLGFIDDDPRKAGIRAMGYPVLGGFSALTVLVKAASVDSIVISANRMLPERLNNLEVLCAD</sequence>
<feature type="transmembrane region" description="Helical" evidence="8">
    <location>
        <begin position="208"/>
        <end position="226"/>
    </location>
</feature>
<dbReference type="InterPro" id="IPR036291">
    <property type="entry name" value="NAD(P)-bd_dom_sf"/>
</dbReference>
<feature type="transmembrane region" description="Helical" evidence="8">
    <location>
        <begin position="174"/>
        <end position="196"/>
    </location>
</feature>
<dbReference type="GO" id="GO:0046872">
    <property type="term" value="F:metal ion binding"/>
    <property type="evidence" value="ECO:0007669"/>
    <property type="project" value="UniProtKB-KW"/>
</dbReference>
<feature type="transmembrane region" description="Helical" evidence="8">
    <location>
        <begin position="286"/>
        <end position="307"/>
    </location>
</feature>
<dbReference type="GO" id="GO:0071555">
    <property type="term" value="P:cell wall organization"/>
    <property type="evidence" value="ECO:0007669"/>
    <property type="project" value="TreeGrafter"/>
</dbReference>
<feature type="transmembrane region" description="Helical" evidence="8">
    <location>
        <begin position="149"/>
        <end position="168"/>
    </location>
</feature>
<keyword evidence="2" id="KW-1003">Cell membrane</keyword>
<feature type="transmembrane region" description="Helical" evidence="8">
    <location>
        <begin position="6"/>
        <end position="26"/>
    </location>
</feature>
<comment type="cofactor">
    <cofactor evidence="7">
        <name>Mg(2+)</name>
        <dbReference type="ChEBI" id="CHEBI:18420"/>
    </cofactor>
</comment>
<feature type="binding site" evidence="7">
    <location>
        <position position="205"/>
    </location>
    <ligand>
        <name>Mg(2+)</name>
        <dbReference type="ChEBI" id="CHEBI:18420"/>
    </ligand>
</feature>
<feature type="transmembrane region" description="Helical" evidence="8">
    <location>
        <begin position="99"/>
        <end position="116"/>
    </location>
</feature>
<evidence type="ECO:0000256" key="1">
    <source>
        <dbReference type="ARBA" id="ARBA00004651"/>
    </source>
</evidence>
<feature type="transmembrane region" description="Helical" evidence="8">
    <location>
        <begin position="46"/>
        <end position="67"/>
    </location>
</feature>
<dbReference type="GO" id="GO:0005886">
    <property type="term" value="C:plasma membrane"/>
    <property type="evidence" value="ECO:0007669"/>
    <property type="project" value="UniProtKB-SubCell"/>
</dbReference>
<feature type="binding site" evidence="7">
    <location>
        <position position="141"/>
    </location>
    <ligand>
        <name>Mg(2+)</name>
        <dbReference type="ChEBI" id="CHEBI:18420"/>
    </ligand>
</feature>
<keyword evidence="4 8" id="KW-0812">Transmembrane</keyword>
<evidence type="ECO:0000256" key="2">
    <source>
        <dbReference type="ARBA" id="ARBA00022475"/>
    </source>
</evidence>
<dbReference type="Proteomes" id="UP000318834">
    <property type="component" value="Unassembled WGS sequence"/>
</dbReference>
<evidence type="ECO:0000256" key="3">
    <source>
        <dbReference type="ARBA" id="ARBA00022679"/>
    </source>
</evidence>
<feature type="transmembrane region" description="Helical" evidence="8">
    <location>
        <begin position="456"/>
        <end position="478"/>
    </location>
</feature>
<feature type="transmembrane region" description="Helical" evidence="8">
    <location>
        <begin position="122"/>
        <end position="142"/>
    </location>
</feature>
<feature type="transmembrane region" description="Helical" evidence="8">
    <location>
        <begin position="232"/>
        <end position="255"/>
    </location>
</feature>
<dbReference type="GO" id="GO:0016780">
    <property type="term" value="F:phosphotransferase activity, for other substituted phosphate groups"/>
    <property type="evidence" value="ECO:0007669"/>
    <property type="project" value="InterPro"/>
</dbReference>
<feature type="transmembrane region" description="Helical" evidence="8">
    <location>
        <begin position="313"/>
        <end position="336"/>
    </location>
</feature>
<dbReference type="AlphaFoldDB" id="A0A537IP76"/>
<keyword evidence="3 9" id="KW-0808">Transferase</keyword>
<comment type="subcellular location">
    <subcellularLocation>
        <location evidence="1">Cell membrane</location>
        <topology evidence="1">Multi-pass membrane protein</topology>
    </subcellularLocation>
</comment>
<dbReference type="SUPFAM" id="SSF51735">
    <property type="entry name" value="NAD(P)-binding Rossmann-fold domains"/>
    <property type="match status" value="1"/>
</dbReference>
<evidence type="ECO:0000313" key="10">
    <source>
        <dbReference type="Proteomes" id="UP000318834"/>
    </source>
</evidence>
<dbReference type="EMBL" id="VBAP01000075">
    <property type="protein sequence ID" value="TMI73134.1"/>
    <property type="molecule type" value="Genomic_DNA"/>
</dbReference>
<feature type="non-terminal residue" evidence="9">
    <location>
        <position position="585"/>
    </location>
</feature>
<proteinExistence type="predicted"/>
<evidence type="ECO:0000313" key="9">
    <source>
        <dbReference type="EMBL" id="TMI73134.1"/>
    </source>
</evidence>
<comment type="caution">
    <text evidence="9">The sequence shown here is derived from an EMBL/GenBank/DDBJ whole genome shotgun (WGS) entry which is preliminary data.</text>
</comment>
<dbReference type="GO" id="GO:0044038">
    <property type="term" value="P:cell wall macromolecule biosynthetic process"/>
    <property type="evidence" value="ECO:0007669"/>
    <property type="project" value="TreeGrafter"/>
</dbReference>
<name>A0A537IP76_9BACT</name>
<accession>A0A537IP76</accession>
<dbReference type="GO" id="GO:0009103">
    <property type="term" value="P:lipopolysaccharide biosynthetic process"/>
    <property type="evidence" value="ECO:0007669"/>
    <property type="project" value="TreeGrafter"/>
</dbReference>
<evidence type="ECO:0000256" key="7">
    <source>
        <dbReference type="PIRSR" id="PIRSR600715-1"/>
    </source>
</evidence>
<keyword evidence="7" id="KW-0479">Metal-binding</keyword>
<dbReference type="Gene3D" id="3.40.50.720">
    <property type="entry name" value="NAD(P)-binding Rossmann-like Domain"/>
    <property type="match status" value="1"/>
</dbReference>
<keyword evidence="7" id="KW-0460">Magnesium</keyword>
<gene>
    <name evidence="9" type="ORF">E6H05_10125</name>
</gene>
<organism evidence="9 10">
    <name type="scientific">Candidatus Segetimicrobium genomatis</name>
    <dbReference type="NCBI Taxonomy" id="2569760"/>
    <lineage>
        <taxon>Bacteria</taxon>
        <taxon>Bacillati</taxon>
        <taxon>Candidatus Sysuimicrobiota</taxon>
        <taxon>Candidatus Sysuimicrobiia</taxon>
        <taxon>Candidatus Sysuimicrobiales</taxon>
        <taxon>Candidatus Segetimicrobiaceae</taxon>
        <taxon>Candidatus Segetimicrobium</taxon>
    </lineage>
</organism>
<evidence type="ECO:0000256" key="5">
    <source>
        <dbReference type="ARBA" id="ARBA00022989"/>
    </source>
</evidence>
<feature type="transmembrane region" description="Helical" evidence="8">
    <location>
        <begin position="393"/>
        <end position="417"/>
    </location>
</feature>
<protein>
    <submittedName>
        <fullName evidence="9">Glycosyl transferase</fullName>
    </submittedName>
</protein>
<dbReference type="PANTHER" id="PTHR22926:SF3">
    <property type="entry name" value="UNDECAPRENYL-PHOSPHATE ALPHA-N-ACETYLGLUCOSAMINYL 1-PHOSPHATE TRANSFERASE"/>
    <property type="match status" value="1"/>
</dbReference>
<keyword evidence="6 8" id="KW-0472">Membrane</keyword>
<evidence type="ECO:0000256" key="8">
    <source>
        <dbReference type="SAM" id="Phobius"/>
    </source>
</evidence>
<keyword evidence="5 8" id="KW-1133">Transmembrane helix</keyword>
<dbReference type="InterPro" id="IPR000715">
    <property type="entry name" value="Glycosyl_transferase_4"/>
</dbReference>
<evidence type="ECO:0000256" key="4">
    <source>
        <dbReference type="ARBA" id="ARBA00022692"/>
    </source>
</evidence>
<feature type="transmembrane region" description="Helical" evidence="8">
    <location>
        <begin position="364"/>
        <end position="381"/>
    </location>
</feature>
<evidence type="ECO:0000256" key="6">
    <source>
        <dbReference type="ARBA" id="ARBA00023136"/>
    </source>
</evidence>
<dbReference type="CDD" id="cd06853">
    <property type="entry name" value="GT_WecA_like"/>
    <property type="match status" value="1"/>
</dbReference>
<feature type="transmembrane region" description="Helical" evidence="8">
    <location>
        <begin position="73"/>
        <end position="92"/>
    </location>
</feature>
<feature type="transmembrane region" description="Helical" evidence="8">
    <location>
        <begin position="429"/>
        <end position="450"/>
    </location>
</feature>